<feature type="region of interest" description="Disordered" evidence="6">
    <location>
        <begin position="74"/>
        <end position="108"/>
    </location>
</feature>
<evidence type="ECO:0000259" key="7">
    <source>
        <dbReference type="PROSITE" id="PS51519"/>
    </source>
</evidence>
<dbReference type="Proteomes" id="UP000327157">
    <property type="component" value="Chromosome 6"/>
</dbReference>
<dbReference type="SMR" id="A0A5N5I1D3"/>
<feature type="domain" description="PB1" evidence="8">
    <location>
        <begin position="895"/>
        <end position="977"/>
    </location>
</feature>
<feature type="region of interest" description="Disordered" evidence="6">
    <location>
        <begin position="662"/>
        <end position="720"/>
    </location>
</feature>
<dbReference type="PROSITE" id="PS51519">
    <property type="entry name" value="RWP_RK"/>
    <property type="match status" value="1"/>
</dbReference>
<evidence type="ECO:0000313" key="10">
    <source>
        <dbReference type="Proteomes" id="UP000327157"/>
    </source>
</evidence>
<dbReference type="CDD" id="cd06407">
    <property type="entry name" value="PB1_NLP"/>
    <property type="match status" value="1"/>
</dbReference>
<dbReference type="InterPro" id="IPR045012">
    <property type="entry name" value="NLP"/>
</dbReference>
<comment type="caution">
    <text evidence="9">The sequence shown here is derived from an EMBL/GenBank/DDBJ whole genome shotgun (WGS) entry which is preliminary data.</text>
</comment>
<dbReference type="Pfam" id="PF22922">
    <property type="entry name" value="GAF_NLP"/>
    <property type="match status" value="2"/>
</dbReference>
<dbReference type="AlphaFoldDB" id="A0A5N5I1D3"/>
<evidence type="ECO:0000256" key="6">
    <source>
        <dbReference type="SAM" id="MobiDB-lite"/>
    </source>
</evidence>
<evidence type="ECO:0000259" key="8">
    <source>
        <dbReference type="PROSITE" id="PS51745"/>
    </source>
</evidence>
<keyword evidence="2" id="KW-0805">Transcription regulation</keyword>
<keyword evidence="4" id="KW-0804">Transcription</keyword>
<feature type="compositionally biased region" description="Polar residues" evidence="6">
    <location>
        <begin position="676"/>
        <end position="694"/>
    </location>
</feature>
<dbReference type="Gene3D" id="3.10.20.90">
    <property type="entry name" value="Phosphatidylinositol 3-kinase Catalytic Subunit, Chain A, domain 1"/>
    <property type="match status" value="1"/>
</dbReference>
<gene>
    <name evidence="9" type="ORF">D8674_029194</name>
</gene>
<evidence type="ECO:0000256" key="2">
    <source>
        <dbReference type="ARBA" id="ARBA00023015"/>
    </source>
</evidence>
<feature type="compositionally biased region" description="Polar residues" evidence="6">
    <location>
        <begin position="86"/>
        <end position="104"/>
    </location>
</feature>
<feature type="domain" description="RWP-RK" evidence="7">
    <location>
        <begin position="578"/>
        <end position="659"/>
    </location>
</feature>
<keyword evidence="10" id="KW-1185">Reference proteome</keyword>
<dbReference type="PANTHER" id="PTHR32002">
    <property type="entry name" value="PROTEIN NLP8"/>
    <property type="match status" value="1"/>
</dbReference>
<protein>
    <submittedName>
        <fullName evidence="9">Protein NLP6-like</fullName>
    </submittedName>
</protein>
<dbReference type="PANTHER" id="PTHR32002:SF35">
    <property type="entry name" value="PROTEIN NLP6"/>
    <property type="match status" value="1"/>
</dbReference>
<evidence type="ECO:0000256" key="5">
    <source>
        <dbReference type="ARBA" id="ARBA00023242"/>
    </source>
</evidence>
<dbReference type="InterPro" id="IPR055081">
    <property type="entry name" value="NLP1-9_GAF"/>
</dbReference>
<sequence>MSDPEDKTQAPAIPPKPKNEREAALMDFDLDLDALWPLDPNHFLSNPTSPLLLPSNDQPCTPLWAFPDGDVDGDDKLTGRVGQDLSDPSQFVSCNSNSATQGSTENKDNRLLPSLFSGLEPVESSDGYSLFKEKITQALRYLKELTDQHVLAQVWVPVKDGNRYVLTTSGQPFVLDQHNIGLHQYRMASLMYMFSVGGESDGMLGLPGRVFQHKLPEWTPNVQYYSIKEYPRLGHAQHYNVQGTLALPVFEPSGRSCAGVLELIMTSPIINCGPEVDKVCKALEAVSLKSSEILDHPSRQIQICNEGRQTALAEILKILTVVCETYKLPLAQTWVPCMHRSVLAYGGGLKKSCTSFDGSCMEQVSMSTTDVAFYIIDAHMWRFRDACVEHHLQKGQGVAGRAFSSRNACFCGDITQFCKTEYPLVHYARMFGLASSFAICLQSTHTGNDDYILEFFLPPSITDSHEQQTLLGSILAIMKNDFRSLSVASGIVLEEEGIVEIVQVSTNNGLATRLECILIPHSVESPPGPALPNREEMVQLDSSKQQLKEVYDVVNDGRNPVHEGGENNISLPENKDIKKRPEKKRGKAEKSISLQVLQQYFAGSLKDAAKSLGVCPTTMKRICRHHGISRWPSRKIKKVNRSLTKLQRVIDSVQGAEGAFGLTPLTASPRPVAAGSISQPCNLNGSNKQGSPSSKPCEVSGEKKDSTTSTSPGTEGQAGIDNHLLDGWILSHEELAPEHNTFLRDRGKGSNTSNTGSSSREASAGTPTSHGSCQGSPGNGIAVVNDPFVPFIHEQCIEVNGSPQSAVRTTEESNLLVACSIPDALLMAEPEEPCRGMLLGDAGSSKDLRNLCPLADTIMDEQVREACNTNPPFLDSAPKQSNTMPDIMGRQEMKSVIIKATYKEDIIRFRVSMSSGIVELKEAVAKRLKLEVGTFDIKYVDDDLERVLVACDADLQECMEVCRTSGSNMIRLSVHDIMSHLGSSCWNA</sequence>
<feature type="region of interest" description="Disordered" evidence="6">
    <location>
        <begin position="1"/>
        <end position="20"/>
    </location>
</feature>
<evidence type="ECO:0000256" key="4">
    <source>
        <dbReference type="ARBA" id="ARBA00023163"/>
    </source>
</evidence>
<keyword evidence="5" id="KW-0539">Nucleus</keyword>
<dbReference type="GO" id="GO:0003700">
    <property type="term" value="F:DNA-binding transcription factor activity"/>
    <property type="evidence" value="ECO:0007669"/>
    <property type="project" value="InterPro"/>
</dbReference>
<feature type="compositionally biased region" description="Polar residues" evidence="6">
    <location>
        <begin position="765"/>
        <end position="776"/>
    </location>
</feature>
<dbReference type="GO" id="GO:0003677">
    <property type="term" value="F:DNA binding"/>
    <property type="evidence" value="ECO:0007669"/>
    <property type="project" value="UniProtKB-KW"/>
</dbReference>
<name>A0A5N5I1D3_9ROSA</name>
<reference evidence="9 10" key="3">
    <citation type="submission" date="2019-11" db="EMBL/GenBank/DDBJ databases">
        <title>A de novo genome assembly of a pear dwarfing rootstock.</title>
        <authorList>
            <person name="Wang F."/>
            <person name="Wang J."/>
            <person name="Li S."/>
            <person name="Zhang Y."/>
            <person name="Fang M."/>
            <person name="Ma L."/>
            <person name="Zhao Y."/>
            <person name="Jiang S."/>
        </authorList>
    </citation>
    <scope>NUCLEOTIDE SEQUENCE [LARGE SCALE GENOMIC DNA]</scope>
    <source>
        <strain evidence="9">S2</strain>
        <tissue evidence="9">Leaf</tissue>
    </source>
</reference>
<feature type="compositionally biased region" description="Basic residues" evidence="6">
    <location>
        <begin position="577"/>
        <end position="587"/>
    </location>
</feature>
<reference evidence="10" key="2">
    <citation type="submission" date="2019-10" db="EMBL/GenBank/DDBJ databases">
        <title>A de novo genome assembly of a pear dwarfing rootstock.</title>
        <authorList>
            <person name="Wang F."/>
            <person name="Wang J."/>
            <person name="Li S."/>
            <person name="Zhang Y."/>
            <person name="Fang M."/>
            <person name="Ma L."/>
            <person name="Zhao Y."/>
            <person name="Jiang S."/>
        </authorList>
    </citation>
    <scope>NUCLEOTIDE SEQUENCE [LARGE SCALE GENOMIC DNA]</scope>
</reference>
<evidence type="ECO:0000313" key="9">
    <source>
        <dbReference type="EMBL" id="KAB2632947.1"/>
    </source>
</evidence>
<dbReference type="Pfam" id="PF02042">
    <property type="entry name" value="RWP-RK"/>
    <property type="match status" value="1"/>
</dbReference>
<feature type="region of interest" description="Disordered" evidence="6">
    <location>
        <begin position="557"/>
        <end position="589"/>
    </location>
</feature>
<feature type="region of interest" description="Disordered" evidence="6">
    <location>
        <begin position="741"/>
        <end position="778"/>
    </location>
</feature>
<dbReference type="InterPro" id="IPR034891">
    <property type="entry name" value="PB1_NLP"/>
</dbReference>
<accession>A0A5N5I1D3</accession>
<dbReference type="OrthoDB" id="6270329at2759"/>
<evidence type="ECO:0000256" key="3">
    <source>
        <dbReference type="ARBA" id="ARBA00023125"/>
    </source>
</evidence>
<proteinExistence type="predicted"/>
<feature type="compositionally biased region" description="Low complexity" evidence="6">
    <location>
        <begin position="749"/>
        <end position="759"/>
    </location>
</feature>
<dbReference type="EMBL" id="SMOL01000120">
    <property type="protein sequence ID" value="KAB2632947.1"/>
    <property type="molecule type" value="Genomic_DNA"/>
</dbReference>
<dbReference type="PROSITE" id="PS51745">
    <property type="entry name" value="PB1"/>
    <property type="match status" value="1"/>
</dbReference>
<organism evidence="9 10">
    <name type="scientific">Pyrus ussuriensis x Pyrus communis</name>
    <dbReference type="NCBI Taxonomy" id="2448454"/>
    <lineage>
        <taxon>Eukaryota</taxon>
        <taxon>Viridiplantae</taxon>
        <taxon>Streptophyta</taxon>
        <taxon>Embryophyta</taxon>
        <taxon>Tracheophyta</taxon>
        <taxon>Spermatophyta</taxon>
        <taxon>Magnoliopsida</taxon>
        <taxon>eudicotyledons</taxon>
        <taxon>Gunneridae</taxon>
        <taxon>Pentapetalae</taxon>
        <taxon>rosids</taxon>
        <taxon>fabids</taxon>
        <taxon>Rosales</taxon>
        <taxon>Rosaceae</taxon>
        <taxon>Amygdaloideae</taxon>
        <taxon>Maleae</taxon>
        <taxon>Pyrus</taxon>
    </lineage>
</organism>
<keyword evidence="3" id="KW-0238">DNA-binding</keyword>
<dbReference type="InterPro" id="IPR000270">
    <property type="entry name" value="PB1_dom"/>
</dbReference>
<dbReference type="InterPro" id="IPR003035">
    <property type="entry name" value="RWP-RK_dom"/>
</dbReference>
<comment type="subunit">
    <text evidence="1">Homodimers and heterodimers.</text>
</comment>
<dbReference type="SUPFAM" id="SSF54277">
    <property type="entry name" value="CAD &amp; PB1 domains"/>
    <property type="match status" value="1"/>
</dbReference>
<dbReference type="SMART" id="SM00666">
    <property type="entry name" value="PB1"/>
    <property type="match status" value="1"/>
</dbReference>
<evidence type="ECO:0000256" key="1">
    <source>
        <dbReference type="ARBA" id="ARBA00011726"/>
    </source>
</evidence>
<dbReference type="InterPro" id="IPR053793">
    <property type="entry name" value="PB1-like"/>
</dbReference>
<reference evidence="9 10" key="1">
    <citation type="submission" date="2019-09" db="EMBL/GenBank/DDBJ databases">
        <authorList>
            <person name="Ou C."/>
        </authorList>
    </citation>
    <scope>NUCLEOTIDE SEQUENCE [LARGE SCALE GENOMIC DNA]</scope>
    <source>
        <strain evidence="9">S2</strain>
        <tissue evidence="9">Leaf</tissue>
    </source>
</reference>
<dbReference type="Pfam" id="PF00564">
    <property type="entry name" value="PB1"/>
    <property type="match status" value="1"/>
</dbReference>